<reference evidence="1" key="1">
    <citation type="submission" date="2021-06" db="EMBL/GenBank/DDBJ databases">
        <authorList>
            <person name="Kallberg Y."/>
            <person name="Tangrot J."/>
            <person name="Rosling A."/>
        </authorList>
    </citation>
    <scope>NUCLEOTIDE SEQUENCE</scope>
    <source>
        <strain evidence="1">MA453B</strain>
    </source>
</reference>
<evidence type="ECO:0000313" key="1">
    <source>
        <dbReference type="EMBL" id="CAG8791050.1"/>
    </source>
</evidence>
<feature type="non-terminal residue" evidence="1">
    <location>
        <position position="57"/>
    </location>
</feature>
<name>A0A9N9JP92_9GLOM</name>
<sequence>QSSTFRVIYDNSYDKHWLIIWSGTFQMVWSVRSGTFQMICDNTYDKHWSGNFQMVQS</sequence>
<dbReference type="EMBL" id="CAJVPY010027344">
    <property type="protein sequence ID" value="CAG8791050.1"/>
    <property type="molecule type" value="Genomic_DNA"/>
</dbReference>
<evidence type="ECO:0000313" key="2">
    <source>
        <dbReference type="Proteomes" id="UP000789405"/>
    </source>
</evidence>
<dbReference type="AlphaFoldDB" id="A0A9N9JP92"/>
<comment type="caution">
    <text evidence="1">The sequence shown here is derived from an EMBL/GenBank/DDBJ whole genome shotgun (WGS) entry which is preliminary data.</text>
</comment>
<protein>
    <submittedName>
        <fullName evidence="1">23341_t:CDS:1</fullName>
    </submittedName>
</protein>
<feature type="non-terminal residue" evidence="1">
    <location>
        <position position="1"/>
    </location>
</feature>
<keyword evidence="2" id="KW-1185">Reference proteome</keyword>
<organism evidence="1 2">
    <name type="scientific">Dentiscutata erythropus</name>
    <dbReference type="NCBI Taxonomy" id="1348616"/>
    <lineage>
        <taxon>Eukaryota</taxon>
        <taxon>Fungi</taxon>
        <taxon>Fungi incertae sedis</taxon>
        <taxon>Mucoromycota</taxon>
        <taxon>Glomeromycotina</taxon>
        <taxon>Glomeromycetes</taxon>
        <taxon>Diversisporales</taxon>
        <taxon>Gigasporaceae</taxon>
        <taxon>Dentiscutata</taxon>
    </lineage>
</organism>
<accession>A0A9N9JP92</accession>
<dbReference type="Proteomes" id="UP000789405">
    <property type="component" value="Unassembled WGS sequence"/>
</dbReference>
<proteinExistence type="predicted"/>
<gene>
    <name evidence="1" type="ORF">DERYTH_LOCUS21440</name>
</gene>